<dbReference type="STRING" id="1245526.SAMN05216580_2763"/>
<keyword evidence="1" id="KW-0238">DNA-binding</keyword>
<reference evidence="2" key="1">
    <citation type="submission" date="2016-10" db="EMBL/GenBank/DDBJ databases">
        <authorList>
            <person name="Varghese N."/>
            <person name="Submissions S."/>
        </authorList>
    </citation>
    <scope>NUCLEOTIDE SEQUENCE [LARGE SCALE GENOMIC DNA]</scope>
    <source>
        <strain evidence="2">CCTCC 2012022</strain>
    </source>
</reference>
<evidence type="ECO:0000313" key="2">
    <source>
        <dbReference type="Proteomes" id="UP000243063"/>
    </source>
</evidence>
<dbReference type="Proteomes" id="UP000243063">
    <property type="component" value="Chromosome I"/>
</dbReference>
<dbReference type="GO" id="GO:0003677">
    <property type="term" value="F:DNA binding"/>
    <property type="evidence" value="ECO:0007669"/>
    <property type="project" value="UniProtKB-KW"/>
</dbReference>
<sequence>MLDKTLINGFRFLEELRKLDPEMQLQTAQTFMCVALRPGITMKEIGDKLGLSQSSCSRNVAALSKVHRLNKPGHNLVVAVEDPMERRRKVVNLTPDGERMARNIKALLEGNDF</sequence>
<dbReference type="Gene3D" id="1.10.10.10">
    <property type="entry name" value="Winged helix-like DNA-binding domain superfamily/Winged helix DNA-binding domain"/>
    <property type="match status" value="1"/>
</dbReference>
<keyword evidence="2" id="KW-1185">Reference proteome</keyword>
<dbReference type="AlphaFoldDB" id="A0A1H2I6R5"/>
<proteinExistence type="predicted"/>
<dbReference type="InterPro" id="IPR036390">
    <property type="entry name" value="WH_DNA-bd_sf"/>
</dbReference>
<protein>
    <submittedName>
        <fullName evidence="1">Winged helix-turn-helix DNA-binding</fullName>
    </submittedName>
</protein>
<dbReference type="Pfam" id="PF13412">
    <property type="entry name" value="HTH_24"/>
    <property type="match status" value="1"/>
</dbReference>
<dbReference type="InterPro" id="IPR036388">
    <property type="entry name" value="WH-like_DNA-bd_sf"/>
</dbReference>
<dbReference type="RefSeq" id="WP_090215571.1">
    <property type="nucleotide sequence ID" value="NZ_LT629780.1"/>
</dbReference>
<accession>A0A1H2I6R5</accession>
<dbReference type="SUPFAM" id="SSF46785">
    <property type="entry name" value="Winged helix' DNA-binding domain"/>
    <property type="match status" value="1"/>
</dbReference>
<dbReference type="EMBL" id="LT629780">
    <property type="protein sequence ID" value="SDU39817.1"/>
    <property type="molecule type" value="Genomic_DNA"/>
</dbReference>
<dbReference type="OrthoDB" id="8094158at2"/>
<name>A0A1H2I6R5_9GAMM</name>
<gene>
    <name evidence="1" type="ORF">SAMN05216580_2763</name>
</gene>
<evidence type="ECO:0000313" key="1">
    <source>
        <dbReference type="EMBL" id="SDU39817.1"/>
    </source>
</evidence>
<organism evidence="1 2">
    <name type="scientific">Geopseudomonas guangdongensis</name>
    <dbReference type="NCBI Taxonomy" id="1245526"/>
    <lineage>
        <taxon>Bacteria</taxon>
        <taxon>Pseudomonadati</taxon>
        <taxon>Pseudomonadota</taxon>
        <taxon>Gammaproteobacteria</taxon>
        <taxon>Pseudomonadales</taxon>
        <taxon>Pseudomonadaceae</taxon>
        <taxon>Geopseudomonas</taxon>
    </lineage>
</organism>